<reference evidence="1 2" key="1">
    <citation type="submission" date="2018-03" db="EMBL/GenBank/DDBJ databases">
        <title>The ancient ancestry and fast evolution of plastids.</title>
        <authorList>
            <person name="Moore K.R."/>
            <person name="Magnabosco C."/>
            <person name="Momper L."/>
            <person name="Gold D.A."/>
            <person name="Bosak T."/>
            <person name="Fournier G.P."/>
        </authorList>
    </citation>
    <scope>NUCLEOTIDE SEQUENCE [LARGE SCALE GENOMIC DNA]</scope>
    <source>
        <strain evidence="1 2">CCALA 037</strain>
    </source>
</reference>
<keyword evidence="2" id="KW-1185">Reference proteome</keyword>
<dbReference type="InterPro" id="IPR010903">
    <property type="entry name" value="DUF1517"/>
</dbReference>
<evidence type="ECO:0000313" key="2">
    <source>
        <dbReference type="Proteomes" id="UP000238937"/>
    </source>
</evidence>
<gene>
    <name evidence="1" type="ORF">C7B77_19620</name>
</gene>
<comment type="caution">
    <text evidence="1">The sequence shown here is derived from an EMBL/GenBank/DDBJ whole genome shotgun (WGS) entry which is preliminary data.</text>
</comment>
<accession>A0A2T1G7Z9</accession>
<dbReference type="AlphaFoldDB" id="A0A2T1G7Z9"/>
<name>A0A2T1G7Z9_9CYAN</name>
<sequence length="199" mass="22220">MSLRDQFNKFTGKTQFVVSRIFIHLGGEEVSPLLGILNQAARQAIESDGDLTIVGEGLVEICQNLLQYDTYWRSAANEGDVFWDEGGAGDYANELFTDSAGRYLSEPDLSQPNNPNARLTLNPTRNLILMLTVAFEGEEPSIEADLSNMSALKIALKAIINLHYQERLRAIYIHFSPARFGDELTDDQVLLNFPELIPL</sequence>
<dbReference type="Proteomes" id="UP000238937">
    <property type="component" value="Unassembled WGS sequence"/>
</dbReference>
<proteinExistence type="predicted"/>
<protein>
    <recommendedName>
        <fullName evidence="3">DUF1517 domain-containing protein</fullName>
    </recommendedName>
</protein>
<dbReference type="EMBL" id="PVWO01000302">
    <property type="protein sequence ID" value="PSB53369.1"/>
    <property type="molecule type" value="Genomic_DNA"/>
</dbReference>
<evidence type="ECO:0008006" key="3">
    <source>
        <dbReference type="Google" id="ProtNLM"/>
    </source>
</evidence>
<dbReference type="RefSeq" id="WP_106308685.1">
    <property type="nucleotide sequence ID" value="NZ_PVWO01000302.1"/>
</dbReference>
<organism evidence="1 2">
    <name type="scientific">Chamaesiphon polymorphus CCALA 037</name>
    <dbReference type="NCBI Taxonomy" id="2107692"/>
    <lineage>
        <taxon>Bacteria</taxon>
        <taxon>Bacillati</taxon>
        <taxon>Cyanobacteriota</taxon>
        <taxon>Cyanophyceae</taxon>
        <taxon>Gomontiellales</taxon>
        <taxon>Chamaesiphonaceae</taxon>
        <taxon>Chamaesiphon</taxon>
    </lineage>
</organism>
<dbReference type="OrthoDB" id="456652at2"/>
<dbReference type="Pfam" id="PF07466">
    <property type="entry name" value="DUF1517"/>
    <property type="match status" value="1"/>
</dbReference>
<evidence type="ECO:0000313" key="1">
    <source>
        <dbReference type="EMBL" id="PSB53369.1"/>
    </source>
</evidence>